<dbReference type="PANTHER" id="PTHR43272:SF33">
    <property type="entry name" value="AMP-BINDING DOMAIN-CONTAINING PROTEIN-RELATED"/>
    <property type="match status" value="1"/>
</dbReference>
<reference evidence="4" key="2">
    <citation type="submission" date="2014-07" db="EMBL/GenBank/DDBJ databases">
        <title>Initial genome analysis of the psychrotolerant acidophile Acidithiobacillus ferrivorans CF27: insights into iron and sulfur oxidation pathways and into biofilm formation.</title>
        <authorList>
            <person name="Talla E."/>
            <person name="Hedrich S."/>
            <person name="Mangenot S."/>
            <person name="Ji B."/>
            <person name="Johnson D.B."/>
            <person name="Barbe V."/>
            <person name="Bonnefoy V."/>
        </authorList>
    </citation>
    <scope>NUCLEOTIDE SEQUENCE [LARGE SCALE GENOMIC DNA]</scope>
    <source>
        <strain evidence="4">CF27</strain>
    </source>
</reference>
<gene>
    <name evidence="5" type="ORF">AFERRI_20152</name>
    <name evidence="4" type="ORF">AFERRI_600038</name>
</gene>
<organism evidence="4">
    <name type="scientific">Acidithiobacillus ferrivorans</name>
    <dbReference type="NCBI Taxonomy" id="160808"/>
    <lineage>
        <taxon>Bacteria</taxon>
        <taxon>Pseudomonadati</taxon>
        <taxon>Pseudomonadota</taxon>
        <taxon>Acidithiobacillia</taxon>
        <taxon>Acidithiobacillales</taxon>
        <taxon>Acidithiobacillaceae</taxon>
        <taxon>Acidithiobacillus</taxon>
    </lineage>
</organism>
<sequence length="418" mass="46086">MDNAPLEMLPNLAAGLFIRCKNTGVAALRPTEDGFESITNEAFAGTVRLQARGLLHLGLQPGQRVLLMAANSVEWAMLDFAILAAGGVMVPIYPTSSPQNIQHVLQDSDCVFCFLDGQVELQQMPSCEAWGIPVNHFYLRKPVDGLHSWSDLAELGRKIPDADLGQRMAQIQRQDMATIVYTSGTTGEPKGVVFSHGNILSNIVGVVPFAVTLQPRQRVLSFLPLSHVFERVLDHFAAYLFGLEVAYAEQSETVLRDIPRARPHLLIAVPRVFQLLYHRLQKDVKEHPGLLGAFLQHQLDFSAVESPTLLNRIAYWLLATRLRQELGGRLQFFVSGGAPLPGEITRFFLRLGLPILEGYGMTEAAAVIAANPRVAIHPGSVGKILPNLECRIADDHEILVKGPSIMREYWNNPAATIV</sequence>
<proteinExistence type="predicted"/>
<dbReference type="Gene3D" id="3.40.50.12780">
    <property type="entry name" value="N-terminal domain of ligase-like"/>
    <property type="match status" value="1"/>
</dbReference>
<accession>A0A060UT54</accession>
<evidence type="ECO:0000313" key="6">
    <source>
        <dbReference type="Proteomes" id="UP000193925"/>
    </source>
</evidence>
<evidence type="ECO:0000313" key="5">
    <source>
        <dbReference type="EMBL" id="SMH65370.1"/>
    </source>
</evidence>
<dbReference type="GO" id="GO:0005524">
    <property type="term" value="F:ATP binding"/>
    <property type="evidence" value="ECO:0007669"/>
    <property type="project" value="UniProtKB-KW"/>
</dbReference>
<dbReference type="GO" id="GO:0004467">
    <property type="term" value="F:long-chain fatty acid-CoA ligase activity"/>
    <property type="evidence" value="ECO:0007669"/>
    <property type="project" value="TreeGrafter"/>
</dbReference>
<evidence type="ECO:0000313" key="4">
    <source>
        <dbReference type="EMBL" id="CDQ11812.1"/>
    </source>
</evidence>
<protein>
    <submittedName>
        <fullName evidence="4">AMP-dependent synthetase and ligase</fullName>
    </submittedName>
</protein>
<evidence type="ECO:0000259" key="3">
    <source>
        <dbReference type="Pfam" id="PF00501"/>
    </source>
</evidence>
<dbReference type="RefSeq" id="WP_051984932.1">
    <property type="nucleotide sequence ID" value="NZ_CCCS020000057.1"/>
</dbReference>
<keyword evidence="2" id="KW-0067">ATP-binding</keyword>
<dbReference type="Proteomes" id="UP000193925">
    <property type="component" value="Chromosome AFERRI"/>
</dbReference>
<dbReference type="AlphaFoldDB" id="A0A060UT54"/>
<reference evidence="4" key="1">
    <citation type="submission" date="2014-03" db="EMBL/GenBank/DDBJ databases">
        <authorList>
            <person name="Genoscope - CEA"/>
        </authorList>
    </citation>
    <scope>NUCLEOTIDE SEQUENCE [LARGE SCALE GENOMIC DNA]</scope>
    <source>
        <strain evidence="4">CF27</strain>
    </source>
</reference>
<dbReference type="EMBL" id="CCCS020000057">
    <property type="protein sequence ID" value="CDQ11812.1"/>
    <property type="molecule type" value="Genomic_DNA"/>
</dbReference>
<evidence type="ECO:0000256" key="1">
    <source>
        <dbReference type="ARBA" id="ARBA00022741"/>
    </source>
</evidence>
<dbReference type="PANTHER" id="PTHR43272">
    <property type="entry name" value="LONG-CHAIN-FATTY-ACID--COA LIGASE"/>
    <property type="match status" value="1"/>
</dbReference>
<dbReference type="EMBL" id="LT841305">
    <property type="protein sequence ID" value="SMH65370.1"/>
    <property type="molecule type" value="Genomic_DNA"/>
</dbReference>
<dbReference type="InterPro" id="IPR042099">
    <property type="entry name" value="ANL_N_sf"/>
</dbReference>
<name>A0A060UT54_9PROT</name>
<keyword evidence="6" id="KW-1185">Reference proteome</keyword>
<dbReference type="Pfam" id="PF00501">
    <property type="entry name" value="AMP-binding"/>
    <property type="match status" value="1"/>
</dbReference>
<evidence type="ECO:0000256" key="2">
    <source>
        <dbReference type="ARBA" id="ARBA00022840"/>
    </source>
</evidence>
<feature type="domain" description="AMP-dependent synthetase/ligase" evidence="3">
    <location>
        <begin position="34"/>
        <end position="410"/>
    </location>
</feature>
<dbReference type="GO" id="GO:0016020">
    <property type="term" value="C:membrane"/>
    <property type="evidence" value="ECO:0007669"/>
    <property type="project" value="TreeGrafter"/>
</dbReference>
<dbReference type="InterPro" id="IPR000873">
    <property type="entry name" value="AMP-dep_synth/lig_dom"/>
</dbReference>
<keyword evidence="4" id="KW-0436">Ligase</keyword>
<dbReference type="InterPro" id="IPR020845">
    <property type="entry name" value="AMP-binding_CS"/>
</dbReference>
<dbReference type="PROSITE" id="PS00455">
    <property type="entry name" value="AMP_BINDING"/>
    <property type="match status" value="1"/>
</dbReference>
<dbReference type="SUPFAM" id="SSF56801">
    <property type="entry name" value="Acetyl-CoA synthetase-like"/>
    <property type="match status" value="1"/>
</dbReference>
<reference evidence="5 6" key="3">
    <citation type="submission" date="2017-03" db="EMBL/GenBank/DDBJ databases">
        <authorList>
            <person name="Regsiter A."/>
            <person name="William W."/>
        </authorList>
    </citation>
    <scope>NUCLEOTIDE SEQUENCE [LARGE SCALE GENOMIC DNA]</scope>
    <source>
        <strain evidence="5">PRJEB5721</strain>
    </source>
</reference>
<keyword evidence="1" id="KW-0547">Nucleotide-binding</keyword>